<dbReference type="SMART" id="SM00448">
    <property type="entry name" value="REC"/>
    <property type="match status" value="1"/>
</dbReference>
<dbReference type="FunFam" id="1.10.287.130:FF:000045">
    <property type="entry name" value="Two-component system sensor histidine kinase/response regulator"/>
    <property type="match status" value="1"/>
</dbReference>
<dbReference type="Pfam" id="PF00072">
    <property type="entry name" value="Response_reg"/>
    <property type="match status" value="1"/>
</dbReference>
<keyword evidence="4" id="KW-0808">Transferase</keyword>
<feature type="domain" description="HTH araC/xylS-type" evidence="9">
    <location>
        <begin position="1363"/>
        <end position="1462"/>
    </location>
</feature>
<evidence type="ECO:0000259" key="11">
    <source>
        <dbReference type="PROSITE" id="PS50110"/>
    </source>
</evidence>
<gene>
    <name evidence="12" type="ORF">B0I27_105129</name>
</gene>
<dbReference type="PROSITE" id="PS50110">
    <property type="entry name" value="RESPONSE_REGULATORY"/>
    <property type="match status" value="1"/>
</dbReference>
<dbReference type="Gene3D" id="3.40.50.2300">
    <property type="match status" value="1"/>
</dbReference>
<feature type="modified residue" description="4-aspartylphosphate" evidence="8">
    <location>
        <position position="1247"/>
    </location>
</feature>
<dbReference type="InterPro" id="IPR011110">
    <property type="entry name" value="Reg_prop"/>
</dbReference>
<dbReference type="SUPFAM" id="SSF63829">
    <property type="entry name" value="Calcium-dependent phosphotriesterase"/>
    <property type="match status" value="2"/>
</dbReference>
<dbReference type="GO" id="GO:0043565">
    <property type="term" value="F:sequence-specific DNA binding"/>
    <property type="evidence" value="ECO:0007669"/>
    <property type="project" value="InterPro"/>
</dbReference>
<reference evidence="12 13" key="1">
    <citation type="submission" date="2018-03" db="EMBL/GenBank/DDBJ databases">
        <title>Genomic Encyclopedia of Type Strains, Phase III (KMG-III): the genomes of soil and plant-associated and newly described type strains.</title>
        <authorList>
            <person name="Whitman W."/>
        </authorList>
    </citation>
    <scope>NUCLEOTIDE SEQUENCE [LARGE SCALE GENOMIC DNA]</scope>
    <source>
        <strain evidence="12 13">CGMCC 1.9313</strain>
    </source>
</reference>
<dbReference type="SMART" id="SM00342">
    <property type="entry name" value="HTH_ARAC"/>
    <property type="match status" value="1"/>
</dbReference>
<dbReference type="FunFam" id="3.30.565.10:FF:000006">
    <property type="entry name" value="Sensor histidine kinase WalK"/>
    <property type="match status" value="1"/>
</dbReference>
<dbReference type="EMBL" id="PVTH01000005">
    <property type="protein sequence ID" value="PRY52663.1"/>
    <property type="molecule type" value="Genomic_DNA"/>
</dbReference>
<dbReference type="Gene3D" id="2.130.10.10">
    <property type="entry name" value="YVTN repeat-like/Quinoprotein amine dehydrogenase"/>
    <property type="match status" value="3"/>
</dbReference>
<evidence type="ECO:0000256" key="4">
    <source>
        <dbReference type="ARBA" id="ARBA00022679"/>
    </source>
</evidence>
<dbReference type="Gene3D" id="1.10.287.130">
    <property type="match status" value="1"/>
</dbReference>
<dbReference type="OrthoDB" id="1489484at2"/>
<dbReference type="PROSITE" id="PS01124">
    <property type="entry name" value="HTH_ARAC_FAMILY_2"/>
    <property type="match status" value="1"/>
</dbReference>
<dbReference type="InterPro" id="IPR001789">
    <property type="entry name" value="Sig_transdc_resp-reg_receiver"/>
</dbReference>
<dbReference type="Pfam" id="PF02518">
    <property type="entry name" value="HATPase_c"/>
    <property type="match status" value="1"/>
</dbReference>
<dbReference type="PROSITE" id="PS50109">
    <property type="entry name" value="HIS_KIN"/>
    <property type="match status" value="1"/>
</dbReference>
<dbReference type="InterPro" id="IPR011123">
    <property type="entry name" value="Y_Y_Y"/>
</dbReference>
<proteinExistence type="predicted"/>
<dbReference type="SUPFAM" id="SSF47384">
    <property type="entry name" value="Homodimeric domain of signal transducing histidine kinase"/>
    <property type="match status" value="1"/>
</dbReference>
<dbReference type="Gene3D" id="3.30.565.10">
    <property type="entry name" value="Histidine kinase-like ATPase, C-terminal domain"/>
    <property type="match status" value="1"/>
</dbReference>
<dbReference type="InterPro" id="IPR011006">
    <property type="entry name" value="CheY-like_superfamily"/>
</dbReference>
<dbReference type="InterPro" id="IPR015943">
    <property type="entry name" value="WD40/YVTN_repeat-like_dom_sf"/>
</dbReference>
<dbReference type="InterPro" id="IPR018060">
    <property type="entry name" value="HTH_AraC"/>
</dbReference>
<evidence type="ECO:0000256" key="3">
    <source>
        <dbReference type="ARBA" id="ARBA00022553"/>
    </source>
</evidence>
<dbReference type="InterPro" id="IPR036097">
    <property type="entry name" value="HisK_dim/P_sf"/>
</dbReference>
<dbReference type="FunFam" id="2.60.40.10:FF:000791">
    <property type="entry name" value="Two-component system sensor histidine kinase/response regulator"/>
    <property type="match status" value="1"/>
</dbReference>
<dbReference type="Gene3D" id="1.10.10.60">
    <property type="entry name" value="Homeodomain-like"/>
    <property type="match status" value="1"/>
</dbReference>
<dbReference type="SUPFAM" id="SSF46689">
    <property type="entry name" value="Homeodomain-like"/>
    <property type="match status" value="1"/>
</dbReference>
<evidence type="ECO:0000259" key="10">
    <source>
        <dbReference type="PROSITE" id="PS50109"/>
    </source>
</evidence>
<keyword evidence="6" id="KW-0805">Transcription regulation</keyword>
<feature type="domain" description="Response regulatory" evidence="11">
    <location>
        <begin position="1199"/>
        <end position="1314"/>
    </location>
</feature>
<comment type="caution">
    <text evidence="12">The sequence shown here is derived from an EMBL/GenBank/DDBJ whole genome shotgun (WGS) entry which is preliminary data.</text>
</comment>
<dbReference type="Pfam" id="PF12833">
    <property type="entry name" value="HTH_18"/>
    <property type="match status" value="1"/>
</dbReference>
<evidence type="ECO:0000256" key="6">
    <source>
        <dbReference type="ARBA" id="ARBA00023015"/>
    </source>
</evidence>
<dbReference type="PANTHER" id="PTHR43547">
    <property type="entry name" value="TWO-COMPONENT HISTIDINE KINASE"/>
    <property type="match status" value="1"/>
</dbReference>
<dbReference type="InterPro" id="IPR009057">
    <property type="entry name" value="Homeodomain-like_sf"/>
</dbReference>
<dbReference type="SMART" id="SM00388">
    <property type="entry name" value="HisKA"/>
    <property type="match status" value="1"/>
</dbReference>
<dbReference type="Pfam" id="PF07494">
    <property type="entry name" value="Reg_prop"/>
    <property type="match status" value="2"/>
</dbReference>
<dbReference type="InterPro" id="IPR036890">
    <property type="entry name" value="HATPase_C_sf"/>
</dbReference>
<dbReference type="InterPro" id="IPR013783">
    <property type="entry name" value="Ig-like_fold"/>
</dbReference>
<dbReference type="Gene3D" id="2.60.40.10">
    <property type="entry name" value="Immunoglobulins"/>
    <property type="match status" value="1"/>
</dbReference>
<evidence type="ECO:0000256" key="1">
    <source>
        <dbReference type="ARBA" id="ARBA00000085"/>
    </source>
</evidence>
<dbReference type="InterPro" id="IPR003661">
    <property type="entry name" value="HisK_dim/P_dom"/>
</dbReference>
<dbReference type="SUPFAM" id="SSF52172">
    <property type="entry name" value="CheY-like"/>
    <property type="match status" value="1"/>
</dbReference>
<dbReference type="Proteomes" id="UP000238034">
    <property type="component" value="Unassembled WGS sequence"/>
</dbReference>
<name>A0A2T0U424_9SPHI</name>
<evidence type="ECO:0000256" key="8">
    <source>
        <dbReference type="PROSITE-ProRule" id="PRU00169"/>
    </source>
</evidence>
<dbReference type="GO" id="GO:0003700">
    <property type="term" value="F:DNA-binding transcription factor activity"/>
    <property type="evidence" value="ECO:0007669"/>
    <property type="project" value="InterPro"/>
</dbReference>
<dbReference type="EC" id="2.7.13.3" evidence="2"/>
<keyword evidence="5" id="KW-0418">Kinase</keyword>
<sequence length="1468" mass="164798">MCMRLEGWICNMLLFKKVILLFSLLLLSATSAFSQAITHVSHYSTAEGLSDNRITDIIRDKEGFMWFASWAGISRFDGSRFITFKSYPGDRSSLKSNRIDQIKEDFRGENLWLRAYDKRIYRFNKRSQQIQSLSEILKRESLDRVQFSKILLLEDGEVWLQSDVGIFLVSHSEGRTGYTIFAENAAVQKKLPSNVINFLYSDSSGNKWVGTKKGAVLLEKSQGKYVSKAFGLHGETAEIAEVGPDLWIRDSRGALVSVSKSLKRIKHVKALSSSTTSILASKKRRRLYCATSGGELYRVSTGGSVELLMKVKDGSSILQVYEDRAGNIWLRSASFGVIRFDPDSGDTQYLLPKESYPPSAQRIGLPIFEDNDSRVWIALGRHLYFYERSKKTLLTLQSQLDRRYAHSSQNITQVFCDPLGVLWVAGGYDGVNKIIFQEQRFVKNVVVSEAASPEENYVRGLLVDKKDRLWIGTRAGSLFVQDGDALIADVWKNRFANKAGIYTMLEDSKGRFWLGTKANGLVKAQVSGDIGRDGTVTQYTPQPRDPGAISSRSIYCLLEDRAGRLWAGSFENGLILITEGSGGTKFRTLKNAFKNYPREGFRKIRHMAKDANGLIWIGTTDGLLIFDPESGSPDSYEFRSYSKKPGDICSLGGNDVQFIFRDSNNDMWVLTSTGGLNLASRGNPLESLSFTNYSVRDGLPSDYLLSCLEDNHKNLWIGTQNGLSKFSISKRKIQNFSEDDGLEKVVFSEATLAKRQNGEIVFGTASGFISFDPQRIRTSKIKAEMAFTAFHVNSQELVPSEGSPLQYSINHTSEIRLAHDQNVIGIDFAVLDFHSTGKDKYMYRLVGFDNVWRSSEGQRGATYTKLPPGSYVFEVRSLNDELYLNTPSRSLRIIVSPPFWKTWWAYIIYVVLFISAALAVRKVTLTVLRLRQKIEVEKQFADLKLNFFTQISHELRTPLTLIVSPSEEIEKRENLTDKGREYINIVLRNAHRMLRLVNHVLDLRKVQSGKATLRLEKVEITGFIHMVVDYFRETLEQRQIDVSVRSSFPEVLSCIDRDKLEIVLYNLIGNAVKFSDDGSSVLVSLDKSADSKYFIIRVKDEGPGIEDSELNTIFQMYHEGNNGSQKQKGSGIGLALSKELVELHGGKIYASNNQAVGSTLTVELPFVDVADDTQQAVQEVEIFESGSGSTPGLDGLLPSILIVEDNAELRSFWSLKFGSQYRVSTASNGLEGLERAKADLPDLILSDVMMPEMDGIQLLDRIKNNESTSHIPVVLLTARSSVESRVQALTYGADYYLTKPVSTELLEAALQTIISRRKTLFNALLRDPEAADMATDPLAKGGQVLQAEEPEVHMTDNDRKFLTKVLTIVEDKVADSQFNIDDIVDLLSMSRSTFYRKLKGLTNFTPVEFVREVRLKKVRDLFDAGEENISTAAYSAGFSSPKYMTSCFKARYQVSPSDYIKAIKHPKG</sequence>
<comment type="catalytic activity">
    <reaction evidence="1">
        <text>ATP + protein L-histidine = ADP + protein N-phospho-L-histidine.</text>
        <dbReference type="EC" id="2.7.13.3"/>
    </reaction>
</comment>
<protein>
    <recommendedName>
        <fullName evidence="2">histidine kinase</fullName>
        <ecNumber evidence="2">2.7.13.3</ecNumber>
    </recommendedName>
</protein>
<dbReference type="SUPFAM" id="SSF55874">
    <property type="entry name" value="ATPase domain of HSP90 chaperone/DNA topoisomerase II/histidine kinase"/>
    <property type="match status" value="1"/>
</dbReference>
<dbReference type="PANTHER" id="PTHR43547:SF2">
    <property type="entry name" value="HYBRID SIGNAL TRANSDUCTION HISTIDINE KINASE C"/>
    <property type="match status" value="1"/>
</dbReference>
<keyword evidence="3 8" id="KW-0597">Phosphoprotein</keyword>
<dbReference type="CDD" id="cd00082">
    <property type="entry name" value="HisKA"/>
    <property type="match status" value="1"/>
</dbReference>
<feature type="domain" description="Histidine kinase" evidence="10">
    <location>
        <begin position="950"/>
        <end position="1168"/>
    </location>
</feature>
<dbReference type="GO" id="GO:0000155">
    <property type="term" value="F:phosphorelay sensor kinase activity"/>
    <property type="evidence" value="ECO:0007669"/>
    <property type="project" value="InterPro"/>
</dbReference>
<evidence type="ECO:0000259" key="9">
    <source>
        <dbReference type="PROSITE" id="PS01124"/>
    </source>
</evidence>
<evidence type="ECO:0000256" key="2">
    <source>
        <dbReference type="ARBA" id="ARBA00012438"/>
    </source>
</evidence>
<keyword evidence="13" id="KW-1185">Reference proteome</keyword>
<evidence type="ECO:0000256" key="7">
    <source>
        <dbReference type="ARBA" id="ARBA00023163"/>
    </source>
</evidence>
<evidence type="ECO:0000313" key="12">
    <source>
        <dbReference type="EMBL" id="PRY52663.1"/>
    </source>
</evidence>
<dbReference type="InterPro" id="IPR003594">
    <property type="entry name" value="HATPase_dom"/>
</dbReference>
<dbReference type="Pfam" id="PF00512">
    <property type="entry name" value="HisKA"/>
    <property type="match status" value="1"/>
</dbReference>
<dbReference type="InterPro" id="IPR005467">
    <property type="entry name" value="His_kinase_dom"/>
</dbReference>
<evidence type="ECO:0000313" key="13">
    <source>
        <dbReference type="Proteomes" id="UP000238034"/>
    </source>
</evidence>
<dbReference type="PRINTS" id="PR00344">
    <property type="entry name" value="BCTRLSENSOR"/>
</dbReference>
<dbReference type="SMART" id="SM00387">
    <property type="entry name" value="HATPase_c"/>
    <property type="match status" value="1"/>
</dbReference>
<accession>A0A2T0U424</accession>
<organism evidence="12 13">
    <name type="scientific">Arcticibacter pallidicorallinus</name>
    <dbReference type="NCBI Taxonomy" id="1259464"/>
    <lineage>
        <taxon>Bacteria</taxon>
        <taxon>Pseudomonadati</taxon>
        <taxon>Bacteroidota</taxon>
        <taxon>Sphingobacteriia</taxon>
        <taxon>Sphingobacteriales</taxon>
        <taxon>Sphingobacteriaceae</taxon>
        <taxon>Arcticibacter</taxon>
    </lineage>
</organism>
<dbReference type="Pfam" id="PF07495">
    <property type="entry name" value="Y_Y_Y"/>
    <property type="match status" value="1"/>
</dbReference>
<evidence type="ECO:0000256" key="5">
    <source>
        <dbReference type="ARBA" id="ARBA00022777"/>
    </source>
</evidence>
<dbReference type="InterPro" id="IPR004358">
    <property type="entry name" value="Sig_transdc_His_kin-like_C"/>
</dbReference>
<keyword evidence="7" id="KW-0804">Transcription</keyword>